<keyword evidence="6" id="KW-1185">Reference proteome</keyword>
<evidence type="ECO:0000313" key="5">
    <source>
        <dbReference type="EMBL" id="KAK5085719.1"/>
    </source>
</evidence>
<evidence type="ECO:0000256" key="1">
    <source>
        <dbReference type="ARBA" id="ARBA00022737"/>
    </source>
</evidence>
<evidence type="ECO:0000256" key="4">
    <source>
        <dbReference type="SAM" id="MobiDB-lite"/>
    </source>
</evidence>
<name>A0AAN7T1E4_9EURO</name>
<dbReference type="InterPro" id="IPR002110">
    <property type="entry name" value="Ankyrin_rpt"/>
</dbReference>
<reference evidence="5 6" key="1">
    <citation type="submission" date="2023-08" db="EMBL/GenBank/DDBJ databases">
        <title>Black Yeasts Isolated from many extreme environments.</title>
        <authorList>
            <person name="Coleine C."/>
            <person name="Stajich J.E."/>
            <person name="Selbmann L."/>
        </authorList>
    </citation>
    <scope>NUCLEOTIDE SEQUENCE [LARGE SCALE GENOMIC DNA]</scope>
    <source>
        <strain evidence="5 6">CCFEE 5910</strain>
    </source>
</reference>
<dbReference type="SMART" id="SM00248">
    <property type="entry name" value="ANK"/>
    <property type="match status" value="3"/>
</dbReference>
<feature type="repeat" description="ANK" evidence="3">
    <location>
        <begin position="238"/>
        <end position="270"/>
    </location>
</feature>
<keyword evidence="2 3" id="KW-0040">ANK repeat</keyword>
<dbReference type="Pfam" id="PF12796">
    <property type="entry name" value="Ank_2"/>
    <property type="match status" value="1"/>
</dbReference>
<evidence type="ECO:0008006" key="7">
    <source>
        <dbReference type="Google" id="ProtNLM"/>
    </source>
</evidence>
<dbReference type="PANTHER" id="PTHR24198:SF165">
    <property type="entry name" value="ANKYRIN REPEAT-CONTAINING PROTEIN-RELATED"/>
    <property type="match status" value="1"/>
</dbReference>
<dbReference type="PROSITE" id="PS50297">
    <property type="entry name" value="ANK_REP_REGION"/>
    <property type="match status" value="1"/>
</dbReference>
<proteinExistence type="predicted"/>
<gene>
    <name evidence="5" type="ORF">LTR05_005007</name>
</gene>
<keyword evidence="1" id="KW-0677">Repeat</keyword>
<dbReference type="AlphaFoldDB" id="A0AAN7T1E4"/>
<dbReference type="SUPFAM" id="SSF48403">
    <property type="entry name" value="Ankyrin repeat"/>
    <property type="match status" value="1"/>
</dbReference>
<feature type="compositionally biased region" description="Low complexity" evidence="4">
    <location>
        <begin position="430"/>
        <end position="440"/>
    </location>
</feature>
<dbReference type="Proteomes" id="UP001309876">
    <property type="component" value="Unassembled WGS sequence"/>
</dbReference>
<accession>A0AAN7T1E4</accession>
<evidence type="ECO:0000313" key="6">
    <source>
        <dbReference type="Proteomes" id="UP001309876"/>
    </source>
</evidence>
<dbReference type="PROSITE" id="PS50088">
    <property type="entry name" value="ANK_REPEAT"/>
    <property type="match status" value="1"/>
</dbReference>
<sequence>MGAQTRSTALNNMQAALPLHDVQIFSTALDFLVAVLGHLMLTALRHVVHLQSQLTLLERELVRRRAFDIGLRFMRYSHTSDQDKRQSSSFEEAFESLRAELVTFYRSCGDHAEANCISTSTLEVQPYLTGFSFDMLARLSAELCNVLQYAFKDINPKYQDVLDPKKCVCVDTSHLAILSGRMNNTIDPDKCGITMQPDITGRNELHLAVETGDLCYLEWTLNNKQRHISFDLEQRDTLGFTPLMIAAYVGCLGIFRLLLREGANVSAQLATGRSILSLASMAGNEDIVAEIIAYGVKVQDCIRFCSPIHDAAVTGRSEAVVKLLLNHKAEPRDERAEHGNRSASQIAFANNHHNIGSILLEAEKALERELPTKDPHGRTIESLKRLIGQEMARSNSPESPAASRMGRTSSPGSEHTRKRHKSINSDWQVSAAIASSTSSTPRAHTTMAPSPLGQTIVGSYSVRTFSNLESDIAGLPMDDYIISPHDAEYESIFDMS</sequence>
<dbReference type="PANTHER" id="PTHR24198">
    <property type="entry name" value="ANKYRIN REPEAT AND PROTEIN KINASE DOMAIN-CONTAINING PROTEIN"/>
    <property type="match status" value="1"/>
</dbReference>
<protein>
    <recommendedName>
        <fullName evidence="7">Ankyrin</fullName>
    </recommendedName>
</protein>
<dbReference type="EMBL" id="JAVRRJ010000004">
    <property type="protein sequence ID" value="KAK5085719.1"/>
    <property type="molecule type" value="Genomic_DNA"/>
</dbReference>
<evidence type="ECO:0000256" key="2">
    <source>
        <dbReference type="ARBA" id="ARBA00023043"/>
    </source>
</evidence>
<evidence type="ECO:0000256" key="3">
    <source>
        <dbReference type="PROSITE-ProRule" id="PRU00023"/>
    </source>
</evidence>
<comment type="caution">
    <text evidence="5">The sequence shown here is derived from an EMBL/GenBank/DDBJ whole genome shotgun (WGS) entry which is preliminary data.</text>
</comment>
<dbReference type="InterPro" id="IPR036770">
    <property type="entry name" value="Ankyrin_rpt-contain_sf"/>
</dbReference>
<organism evidence="5 6">
    <name type="scientific">Lithohypha guttulata</name>
    <dbReference type="NCBI Taxonomy" id="1690604"/>
    <lineage>
        <taxon>Eukaryota</taxon>
        <taxon>Fungi</taxon>
        <taxon>Dikarya</taxon>
        <taxon>Ascomycota</taxon>
        <taxon>Pezizomycotina</taxon>
        <taxon>Eurotiomycetes</taxon>
        <taxon>Chaetothyriomycetidae</taxon>
        <taxon>Chaetothyriales</taxon>
        <taxon>Trichomeriaceae</taxon>
        <taxon>Lithohypha</taxon>
    </lineage>
</organism>
<dbReference type="Gene3D" id="1.25.40.20">
    <property type="entry name" value="Ankyrin repeat-containing domain"/>
    <property type="match status" value="1"/>
</dbReference>
<feature type="region of interest" description="Disordered" evidence="4">
    <location>
        <begin position="388"/>
        <end position="452"/>
    </location>
</feature>